<gene>
    <name evidence="2" type="ORF">F511_40708</name>
</gene>
<dbReference type="CDD" id="cd03124">
    <property type="entry name" value="alpha_CA_prokaryotic_like"/>
    <property type="match status" value="1"/>
</dbReference>
<sequence>MVSANSNRNSECFYQQKGQYSLLSLLDRSCNSTFFVADTRIRYDMMTSAVLKFSNGRYDDVSSTAICKWSNLVYRDRYLNRAGDGTIPFTYSGSSGPNSWGHLSPNFSLCGTGKSQSPINILTDKVVFNKNLKPLIRFYGSANVTLVNNKFNVGIRYPDHSGGIIVDDKAYALKQMHWHAPAEHRIDGKRHAAELHLVHVSEDGNVTVVAILFEFGKPDPLVDKIQTKLNELEYEVKIHEDLPITFGPFHSTELRKKTHKYYRYVGSFSTPPCTENVIWHILGKVRTISRKQVEALRAPLDWSCKSNARPCQLLNGRHVELYDEQSKT</sequence>
<dbReference type="AlphaFoldDB" id="A0A2Z7B766"/>
<organism evidence="2 3">
    <name type="scientific">Dorcoceras hygrometricum</name>
    <dbReference type="NCBI Taxonomy" id="472368"/>
    <lineage>
        <taxon>Eukaryota</taxon>
        <taxon>Viridiplantae</taxon>
        <taxon>Streptophyta</taxon>
        <taxon>Embryophyta</taxon>
        <taxon>Tracheophyta</taxon>
        <taxon>Spermatophyta</taxon>
        <taxon>Magnoliopsida</taxon>
        <taxon>eudicotyledons</taxon>
        <taxon>Gunneridae</taxon>
        <taxon>Pentapetalae</taxon>
        <taxon>asterids</taxon>
        <taxon>lamiids</taxon>
        <taxon>Lamiales</taxon>
        <taxon>Gesneriaceae</taxon>
        <taxon>Didymocarpoideae</taxon>
        <taxon>Trichosporeae</taxon>
        <taxon>Loxocarpinae</taxon>
        <taxon>Dorcoceras</taxon>
    </lineage>
</organism>
<reference evidence="2 3" key="1">
    <citation type="journal article" date="2015" name="Proc. Natl. Acad. Sci. U.S.A.">
        <title>The resurrection genome of Boea hygrometrica: A blueprint for survival of dehydration.</title>
        <authorList>
            <person name="Xiao L."/>
            <person name="Yang G."/>
            <person name="Zhang L."/>
            <person name="Yang X."/>
            <person name="Zhao S."/>
            <person name="Ji Z."/>
            <person name="Zhou Q."/>
            <person name="Hu M."/>
            <person name="Wang Y."/>
            <person name="Chen M."/>
            <person name="Xu Y."/>
            <person name="Jin H."/>
            <person name="Xiao X."/>
            <person name="Hu G."/>
            <person name="Bao F."/>
            <person name="Hu Y."/>
            <person name="Wan P."/>
            <person name="Li L."/>
            <person name="Deng X."/>
            <person name="Kuang T."/>
            <person name="Xiang C."/>
            <person name="Zhu J.K."/>
            <person name="Oliver M.J."/>
            <person name="He Y."/>
        </authorList>
    </citation>
    <scope>NUCLEOTIDE SEQUENCE [LARGE SCALE GENOMIC DNA]</scope>
    <source>
        <strain evidence="3">cv. XS01</strain>
    </source>
</reference>
<dbReference type="GO" id="GO:0008270">
    <property type="term" value="F:zinc ion binding"/>
    <property type="evidence" value="ECO:0007669"/>
    <property type="project" value="InterPro"/>
</dbReference>
<dbReference type="Gene3D" id="3.10.200.10">
    <property type="entry name" value="Alpha carbonic anhydrase"/>
    <property type="match status" value="1"/>
</dbReference>
<dbReference type="GO" id="GO:0006730">
    <property type="term" value="P:one-carbon metabolic process"/>
    <property type="evidence" value="ECO:0007669"/>
    <property type="project" value="TreeGrafter"/>
</dbReference>
<dbReference type="EMBL" id="KV010338">
    <property type="protein sequence ID" value="KZV27717.1"/>
    <property type="molecule type" value="Genomic_DNA"/>
</dbReference>
<evidence type="ECO:0000259" key="1">
    <source>
        <dbReference type="PROSITE" id="PS51144"/>
    </source>
</evidence>
<dbReference type="PROSITE" id="PS51144">
    <property type="entry name" value="ALPHA_CA_2"/>
    <property type="match status" value="1"/>
</dbReference>
<evidence type="ECO:0000313" key="3">
    <source>
        <dbReference type="Proteomes" id="UP000250235"/>
    </source>
</evidence>
<dbReference type="PANTHER" id="PTHR18952">
    <property type="entry name" value="CARBONIC ANHYDRASE"/>
    <property type="match status" value="1"/>
</dbReference>
<dbReference type="InterPro" id="IPR041891">
    <property type="entry name" value="Alpha_CA_prokaryot-like"/>
</dbReference>
<dbReference type="GO" id="GO:0004089">
    <property type="term" value="F:carbonate dehydratase activity"/>
    <property type="evidence" value="ECO:0007669"/>
    <property type="project" value="InterPro"/>
</dbReference>
<dbReference type="InterPro" id="IPR036398">
    <property type="entry name" value="CA_dom_sf"/>
</dbReference>
<dbReference type="SUPFAM" id="SSF51069">
    <property type="entry name" value="Carbonic anhydrase"/>
    <property type="match status" value="1"/>
</dbReference>
<feature type="domain" description="Alpha-carbonic anhydrase" evidence="1">
    <location>
        <begin position="87"/>
        <end position="323"/>
    </location>
</feature>
<keyword evidence="3" id="KW-1185">Reference proteome</keyword>
<dbReference type="InterPro" id="IPR001148">
    <property type="entry name" value="CA_dom"/>
</dbReference>
<dbReference type="OrthoDB" id="429145at2759"/>
<proteinExistence type="predicted"/>
<dbReference type="InterPro" id="IPR023561">
    <property type="entry name" value="Carbonic_anhydrase_a-class"/>
</dbReference>
<dbReference type="SMART" id="SM01057">
    <property type="entry name" value="Carb_anhydrase"/>
    <property type="match status" value="1"/>
</dbReference>
<protein>
    <submittedName>
        <fullName evidence="2">Alpha carbonic anhydrase 1, chloroplastic</fullName>
    </submittedName>
</protein>
<name>A0A2Z7B766_9LAMI</name>
<dbReference type="Proteomes" id="UP000250235">
    <property type="component" value="Unassembled WGS sequence"/>
</dbReference>
<accession>A0A2Z7B766</accession>
<dbReference type="Pfam" id="PF00194">
    <property type="entry name" value="Carb_anhydrase"/>
    <property type="match status" value="1"/>
</dbReference>
<evidence type="ECO:0000313" key="2">
    <source>
        <dbReference type="EMBL" id="KZV27717.1"/>
    </source>
</evidence>
<dbReference type="PANTHER" id="PTHR18952:SF236">
    <property type="entry name" value="ALPHA CARBONIC ANHYDRASE 1, CHLOROPLASTIC"/>
    <property type="match status" value="1"/>
</dbReference>